<evidence type="ECO:0000313" key="2">
    <source>
        <dbReference type="EMBL" id="KAF2586735.1"/>
    </source>
</evidence>
<feature type="region of interest" description="Disordered" evidence="1">
    <location>
        <begin position="1"/>
        <end position="23"/>
    </location>
</feature>
<feature type="compositionally biased region" description="Gly residues" evidence="1">
    <location>
        <begin position="1"/>
        <end position="20"/>
    </location>
</feature>
<protein>
    <submittedName>
        <fullName evidence="2">Uncharacterized protein</fullName>
    </submittedName>
</protein>
<accession>A0A8S9JXD8</accession>
<proteinExistence type="predicted"/>
<sequence length="96" mass="10834">MKKRSFGGGSRKMRSSGGGTKTKEGLWWWSEDEEKLMWWLVSPESSSPKSPLFHHFVVGLYGLGLRAEDPIAILMCNTEFKYKQVRNRARVTGAAG</sequence>
<evidence type="ECO:0000256" key="1">
    <source>
        <dbReference type="SAM" id="MobiDB-lite"/>
    </source>
</evidence>
<dbReference type="EMBL" id="QGKY02000246">
    <property type="protein sequence ID" value="KAF2586735.1"/>
    <property type="molecule type" value="Genomic_DNA"/>
</dbReference>
<gene>
    <name evidence="2" type="ORF">F2Q70_00035424</name>
</gene>
<name>A0A8S9JXD8_BRACR</name>
<organism evidence="2">
    <name type="scientific">Brassica cretica</name>
    <name type="common">Mustard</name>
    <dbReference type="NCBI Taxonomy" id="69181"/>
    <lineage>
        <taxon>Eukaryota</taxon>
        <taxon>Viridiplantae</taxon>
        <taxon>Streptophyta</taxon>
        <taxon>Embryophyta</taxon>
        <taxon>Tracheophyta</taxon>
        <taxon>Spermatophyta</taxon>
        <taxon>Magnoliopsida</taxon>
        <taxon>eudicotyledons</taxon>
        <taxon>Gunneridae</taxon>
        <taxon>Pentapetalae</taxon>
        <taxon>rosids</taxon>
        <taxon>malvids</taxon>
        <taxon>Brassicales</taxon>
        <taxon>Brassicaceae</taxon>
        <taxon>Brassiceae</taxon>
        <taxon>Brassica</taxon>
    </lineage>
</organism>
<dbReference type="AlphaFoldDB" id="A0A8S9JXD8"/>
<comment type="caution">
    <text evidence="2">The sequence shown here is derived from an EMBL/GenBank/DDBJ whole genome shotgun (WGS) entry which is preliminary data.</text>
</comment>
<reference evidence="2" key="1">
    <citation type="submission" date="2019-12" db="EMBL/GenBank/DDBJ databases">
        <title>Genome sequencing and annotation of Brassica cretica.</title>
        <authorList>
            <person name="Studholme D.J."/>
            <person name="Sarris P.F."/>
        </authorList>
    </citation>
    <scope>NUCLEOTIDE SEQUENCE</scope>
    <source>
        <strain evidence="2">PFS-102/07</strain>
        <tissue evidence="2">Leaf</tissue>
    </source>
</reference>